<dbReference type="EMBL" id="CAUYUJ010005725">
    <property type="protein sequence ID" value="CAK0814738.1"/>
    <property type="molecule type" value="Genomic_DNA"/>
</dbReference>
<evidence type="ECO:0000313" key="3">
    <source>
        <dbReference type="Proteomes" id="UP001189429"/>
    </source>
</evidence>
<protein>
    <submittedName>
        <fullName evidence="2">Uncharacterized protein</fullName>
    </submittedName>
</protein>
<dbReference type="PANTHER" id="PTHR47328">
    <property type="match status" value="1"/>
</dbReference>
<organism evidence="2 3">
    <name type="scientific">Prorocentrum cordatum</name>
    <dbReference type="NCBI Taxonomy" id="2364126"/>
    <lineage>
        <taxon>Eukaryota</taxon>
        <taxon>Sar</taxon>
        <taxon>Alveolata</taxon>
        <taxon>Dinophyceae</taxon>
        <taxon>Prorocentrales</taxon>
        <taxon>Prorocentraceae</taxon>
        <taxon>Prorocentrum</taxon>
    </lineage>
</organism>
<dbReference type="SUPFAM" id="SSF55298">
    <property type="entry name" value="YjgF-like"/>
    <property type="match status" value="1"/>
</dbReference>
<sequence length="187" mass="20085">MRAAVYVRRTLLVLCFAAATSARGEQTDRPPDDGLIARRKIGPGRAQFVRHGGLVWTVAIPAGKTGEESVAEQTRLALADLDQRLAAAGTDKTRVLDAVVFLSDVSTVPEMDEVWVGWCPEGCEPSLDTPPIRAFRAAGAAFLPRPLSPGSRWLPLRRCPFPAPCLARLFGPRLVPLVACAAVYPSA</sequence>
<dbReference type="Pfam" id="PF01042">
    <property type="entry name" value="Ribonuc_L-PSP"/>
    <property type="match status" value="1"/>
</dbReference>
<feature type="signal peptide" evidence="1">
    <location>
        <begin position="1"/>
        <end position="24"/>
    </location>
</feature>
<evidence type="ECO:0000256" key="1">
    <source>
        <dbReference type="SAM" id="SignalP"/>
    </source>
</evidence>
<gene>
    <name evidence="2" type="ORF">PCOR1329_LOCUS18256</name>
</gene>
<keyword evidence="3" id="KW-1185">Reference proteome</keyword>
<dbReference type="InterPro" id="IPR035959">
    <property type="entry name" value="RutC-like_sf"/>
</dbReference>
<dbReference type="PANTHER" id="PTHR47328:SF1">
    <property type="entry name" value="RUTC FAMILY PROTEIN YOAB"/>
    <property type="match status" value="1"/>
</dbReference>
<proteinExistence type="predicted"/>
<evidence type="ECO:0000313" key="2">
    <source>
        <dbReference type="EMBL" id="CAK0814738.1"/>
    </source>
</evidence>
<dbReference type="Proteomes" id="UP001189429">
    <property type="component" value="Unassembled WGS sequence"/>
</dbReference>
<reference evidence="2" key="1">
    <citation type="submission" date="2023-10" db="EMBL/GenBank/DDBJ databases">
        <authorList>
            <person name="Chen Y."/>
            <person name="Shah S."/>
            <person name="Dougan E. K."/>
            <person name="Thang M."/>
            <person name="Chan C."/>
        </authorList>
    </citation>
    <scope>NUCLEOTIDE SEQUENCE [LARGE SCALE GENOMIC DNA]</scope>
</reference>
<accession>A0ABN9R7A6</accession>
<keyword evidence="1" id="KW-0732">Signal</keyword>
<dbReference type="InterPro" id="IPR035709">
    <property type="entry name" value="YoaB-like"/>
</dbReference>
<comment type="caution">
    <text evidence="2">The sequence shown here is derived from an EMBL/GenBank/DDBJ whole genome shotgun (WGS) entry which is preliminary data.</text>
</comment>
<dbReference type="InterPro" id="IPR006175">
    <property type="entry name" value="YjgF/YER057c/UK114"/>
</dbReference>
<feature type="chain" id="PRO_5047435955" evidence="1">
    <location>
        <begin position="25"/>
        <end position="187"/>
    </location>
</feature>
<dbReference type="Gene3D" id="3.30.1330.40">
    <property type="entry name" value="RutC-like"/>
    <property type="match status" value="1"/>
</dbReference>
<name>A0ABN9R7A6_9DINO</name>